<dbReference type="Proteomes" id="UP001150238">
    <property type="component" value="Unassembled WGS sequence"/>
</dbReference>
<proteinExistence type="predicted"/>
<evidence type="ECO:0000313" key="2">
    <source>
        <dbReference type="EMBL" id="KAJ4484145.1"/>
    </source>
</evidence>
<feature type="region of interest" description="Disordered" evidence="1">
    <location>
        <begin position="112"/>
        <end position="132"/>
    </location>
</feature>
<dbReference type="AlphaFoldDB" id="A0A9W9AKK0"/>
<name>A0A9W9AKK0_9AGAR</name>
<feature type="compositionally biased region" description="Basic and acidic residues" evidence="1">
    <location>
        <begin position="112"/>
        <end position="121"/>
    </location>
</feature>
<reference evidence="2" key="1">
    <citation type="submission" date="2022-08" db="EMBL/GenBank/DDBJ databases">
        <authorList>
            <consortium name="DOE Joint Genome Institute"/>
            <person name="Min B."/>
            <person name="Riley R."/>
            <person name="Sierra-Patev S."/>
            <person name="Naranjo-Ortiz M."/>
            <person name="Looney B."/>
            <person name="Konkel Z."/>
            <person name="Slot J.C."/>
            <person name="Sakamoto Y."/>
            <person name="Steenwyk J.L."/>
            <person name="Rokas A."/>
            <person name="Carro J."/>
            <person name="Camarero S."/>
            <person name="Ferreira P."/>
            <person name="Molpeceres G."/>
            <person name="Ruiz-Duenas F.J."/>
            <person name="Serrano A."/>
            <person name="Henrissat B."/>
            <person name="Drula E."/>
            <person name="Hughes K.W."/>
            <person name="Mata J.L."/>
            <person name="Ishikawa N.K."/>
            <person name="Vargas-Isla R."/>
            <person name="Ushijima S."/>
            <person name="Smith C.A."/>
            <person name="Ahrendt S."/>
            <person name="Andreopoulos W."/>
            <person name="He G."/>
            <person name="Labutti K."/>
            <person name="Lipzen A."/>
            <person name="Ng V."/>
            <person name="Sandor L."/>
            <person name="Barry K."/>
            <person name="Martinez A.T."/>
            <person name="Xiao Y."/>
            <person name="Gibbons J.G."/>
            <person name="Terashima K."/>
            <person name="Hibbett D.S."/>
            <person name="Grigoriev I.V."/>
        </authorList>
    </citation>
    <scope>NUCLEOTIDE SEQUENCE</scope>
    <source>
        <strain evidence="2">Sp2 HRB7682 ss15</strain>
    </source>
</reference>
<comment type="caution">
    <text evidence="2">The sequence shown here is derived from an EMBL/GenBank/DDBJ whole genome shotgun (WGS) entry which is preliminary data.</text>
</comment>
<protein>
    <submittedName>
        <fullName evidence="2">Uncharacterized protein</fullName>
    </submittedName>
</protein>
<gene>
    <name evidence="2" type="ORF">C8J55DRAFT_605013</name>
</gene>
<organism evidence="2 3">
    <name type="scientific">Lentinula lateritia</name>
    <dbReference type="NCBI Taxonomy" id="40482"/>
    <lineage>
        <taxon>Eukaryota</taxon>
        <taxon>Fungi</taxon>
        <taxon>Dikarya</taxon>
        <taxon>Basidiomycota</taxon>
        <taxon>Agaricomycotina</taxon>
        <taxon>Agaricomycetes</taxon>
        <taxon>Agaricomycetidae</taxon>
        <taxon>Agaricales</taxon>
        <taxon>Marasmiineae</taxon>
        <taxon>Omphalotaceae</taxon>
        <taxon>Lentinula</taxon>
    </lineage>
</organism>
<dbReference type="EMBL" id="JANVFS010000012">
    <property type="protein sequence ID" value="KAJ4484145.1"/>
    <property type="molecule type" value="Genomic_DNA"/>
</dbReference>
<sequence length="169" mass="18430">MLPEHTSKNQSIPQDSDMGTGKDVGVTGMYQDTNMNKNEVADKQPDETSYTLSKADSRFSSASLSANPAPVSAPSGSNEGSMPIAASDWSNVPRCYPRKQCPIPGYDFSSYDCDRDTDSENTRNSLSPTPTEIIEFDLSPEEIRQDLKERGIIVRDFASAPVRGTGLRS</sequence>
<accession>A0A9W9AKK0</accession>
<evidence type="ECO:0000313" key="3">
    <source>
        <dbReference type="Proteomes" id="UP001150238"/>
    </source>
</evidence>
<reference evidence="2" key="2">
    <citation type="journal article" date="2023" name="Proc. Natl. Acad. Sci. U.S.A.">
        <title>A global phylogenomic analysis of the shiitake genus Lentinula.</title>
        <authorList>
            <person name="Sierra-Patev S."/>
            <person name="Min B."/>
            <person name="Naranjo-Ortiz M."/>
            <person name="Looney B."/>
            <person name="Konkel Z."/>
            <person name="Slot J.C."/>
            <person name="Sakamoto Y."/>
            <person name="Steenwyk J.L."/>
            <person name="Rokas A."/>
            <person name="Carro J."/>
            <person name="Camarero S."/>
            <person name="Ferreira P."/>
            <person name="Molpeceres G."/>
            <person name="Ruiz-Duenas F.J."/>
            <person name="Serrano A."/>
            <person name="Henrissat B."/>
            <person name="Drula E."/>
            <person name="Hughes K.W."/>
            <person name="Mata J.L."/>
            <person name="Ishikawa N.K."/>
            <person name="Vargas-Isla R."/>
            <person name="Ushijima S."/>
            <person name="Smith C.A."/>
            <person name="Donoghue J."/>
            <person name="Ahrendt S."/>
            <person name="Andreopoulos W."/>
            <person name="He G."/>
            <person name="LaButti K."/>
            <person name="Lipzen A."/>
            <person name="Ng V."/>
            <person name="Riley R."/>
            <person name="Sandor L."/>
            <person name="Barry K."/>
            <person name="Martinez A.T."/>
            <person name="Xiao Y."/>
            <person name="Gibbons J.G."/>
            <person name="Terashima K."/>
            <person name="Grigoriev I.V."/>
            <person name="Hibbett D."/>
        </authorList>
    </citation>
    <scope>NUCLEOTIDE SEQUENCE</scope>
    <source>
        <strain evidence="2">Sp2 HRB7682 ss15</strain>
    </source>
</reference>
<evidence type="ECO:0000256" key="1">
    <source>
        <dbReference type="SAM" id="MobiDB-lite"/>
    </source>
</evidence>
<feature type="region of interest" description="Disordered" evidence="1">
    <location>
        <begin position="1"/>
        <end position="89"/>
    </location>
</feature>
<feature type="compositionally biased region" description="Polar residues" evidence="1">
    <location>
        <begin position="47"/>
        <end position="66"/>
    </location>
</feature>